<evidence type="ECO:0000256" key="5">
    <source>
        <dbReference type="ARBA" id="ARBA00022691"/>
    </source>
</evidence>
<dbReference type="GO" id="GO:0032259">
    <property type="term" value="P:methylation"/>
    <property type="evidence" value="ECO:0007669"/>
    <property type="project" value="UniProtKB-KW"/>
</dbReference>
<dbReference type="GO" id="GO:0008168">
    <property type="term" value="F:methyltransferase activity"/>
    <property type="evidence" value="ECO:0007669"/>
    <property type="project" value="UniProtKB-KW"/>
</dbReference>
<keyword evidence="4" id="KW-0808">Transferase</keyword>
<dbReference type="Pfam" id="PF00856">
    <property type="entry name" value="SET"/>
    <property type="match status" value="1"/>
</dbReference>
<dbReference type="InterPro" id="IPR046341">
    <property type="entry name" value="SET_dom_sf"/>
</dbReference>
<dbReference type="InterPro" id="IPR001214">
    <property type="entry name" value="SET_dom"/>
</dbReference>
<dbReference type="SMART" id="SM00317">
    <property type="entry name" value="SET"/>
    <property type="match status" value="1"/>
</dbReference>
<keyword evidence="5" id="KW-0949">S-adenosyl-L-methionine</keyword>
<feature type="domain" description="Post-SET" evidence="7">
    <location>
        <begin position="143"/>
        <end position="159"/>
    </location>
</feature>
<dbReference type="PANTHER" id="PTHR22884">
    <property type="entry name" value="SET DOMAIN PROTEINS"/>
    <property type="match status" value="1"/>
</dbReference>
<feature type="domain" description="SET" evidence="6">
    <location>
        <begin position="14"/>
        <end position="130"/>
    </location>
</feature>
<dbReference type="InterPro" id="IPR050777">
    <property type="entry name" value="SET2_Histone-Lys_MeTrsfase"/>
</dbReference>
<evidence type="ECO:0000259" key="6">
    <source>
        <dbReference type="PROSITE" id="PS50280"/>
    </source>
</evidence>
<evidence type="ECO:0000313" key="8">
    <source>
        <dbReference type="EMBL" id="PJI80222.1"/>
    </source>
</evidence>
<dbReference type="AlphaFoldDB" id="A0A2M8VRY9"/>
<protein>
    <recommendedName>
        <fullName evidence="10">SET domain-containing protein-lysine N-methyltransferase</fullName>
    </recommendedName>
</protein>
<sequence length="164" mass="18647">MSKKKLLAPDIDRTRIVVQSSPIHGRGVFVAKAIKKGAAIIEYKGERISWKLAEKRHPHDPSDPNHTFYFSLEDGRCIDAKYGGNAARWINHSCKPSCETREESFSGEPRVFIYAKRDLKVGEELFYDYSLDVEGPITKQMKKDYSCRCGAKKCRGTMLSLDTK</sequence>
<dbReference type="OrthoDB" id="9790349at2"/>
<dbReference type="Proteomes" id="UP000229366">
    <property type="component" value="Unassembled WGS sequence"/>
</dbReference>
<keyword evidence="2" id="KW-0158">Chromosome</keyword>
<dbReference type="PROSITE" id="PS50868">
    <property type="entry name" value="POST_SET"/>
    <property type="match status" value="1"/>
</dbReference>
<evidence type="ECO:0008006" key="10">
    <source>
        <dbReference type="Google" id="ProtNLM"/>
    </source>
</evidence>
<keyword evidence="9" id="KW-1185">Reference proteome</keyword>
<dbReference type="EMBL" id="PGTX01000002">
    <property type="protein sequence ID" value="PJI80222.1"/>
    <property type="molecule type" value="Genomic_DNA"/>
</dbReference>
<dbReference type="PROSITE" id="PS50280">
    <property type="entry name" value="SET"/>
    <property type="match status" value="1"/>
</dbReference>
<comment type="subcellular location">
    <subcellularLocation>
        <location evidence="1">Chromosome</location>
    </subcellularLocation>
</comment>
<evidence type="ECO:0000256" key="1">
    <source>
        <dbReference type="ARBA" id="ARBA00004286"/>
    </source>
</evidence>
<evidence type="ECO:0000256" key="2">
    <source>
        <dbReference type="ARBA" id="ARBA00022454"/>
    </source>
</evidence>
<dbReference type="RefSeq" id="WP_100379523.1">
    <property type="nucleotide sequence ID" value="NZ_CBCSBW010000002.1"/>
</dbReference>
<dbReference type="InterPro" id="IPR003616">
    <property type="entry name" value="Post-SET_dom"/>
</dbReference>
<name>A0A2M8VRY9_9BURK</name>
<organism evidence="8 9">
    <name type="scientific">Polynucleobacter brandtiae</name>
    <dbReference type="NCBI Taxonomy" id="1938816"/>
    <lineage>
        <taxon>Bacteria</taxon>
        <taxon>Pseudomonadati</taxon>
        <taxon>Pseudomonadota</taxon>
        <taxon>Betaproteobacteria</taxon>
        <taxon>Burkholderiales</taxon>
        <taxon>Burkholderiaceae</taxon>
        <taxon>Polynucleobacter</taxon>
    </lineage>
</organism>
<comment type="caution">
    <text evidence="8">The sequence shown here is derived from an EMBL/GenBank/DDBJ whole genome shotgun (WGS) entry which is preliminary data.</text>
</comment>
<gene>
    <name evidence="8" type="ORF">B0G85_1219</name>
</gene>
<accession>A0A2M8VRY9</accession>
<keyword evidence="3" id="KW-0489">Methyltransferase</keyword>
<dbReference type="GO" id="GO:0005694">
    <property type="term" value="C:chromosome"/>
    <property type="evidence" value="ECO:0007669"/>
    <property type="project" value="UniProtKB-SubCell"/>
</dbReference>
<evidence type="ECO:0000256" key="3">
    <source>
        <dbReference type="ARBA" id="ARBA00022603"/>
    </source>
</evidence>
<evidence type="ECO:0000256" key="4">
    <source>
        <dbReference type="ARBA" id="ARBA00022679"/>
    </source>
</evidence>
<dbReference type="SUPFAM" id="SSF82199">
    <property type="entry name" value="SET domain"/>
    <property type="match status" value="1"/>
</dbReference>
<dbReference type="Gene3D" id="2.170.270.10">
    <property type="entry name" value="SET domain"/>
    <property type="match status" value="1"/>
</dbReference>
<reference evidence="8 9" key="1">
    <citation type="submission" date="2017-11" db="EMBL/GenBank/DDBJ databases">
        <title>Genomic Encyclopedia of Type Strains, Phase III (KMG-III): the genomes of soil and plant-associated and newly described type strains.</title>
        <authorList>
            <person name="Whitman W."/>
        </authorList>
    </citation>
    <scope>NUCLEOTIDE SEQUENCE [LARGE SCALE GENOMIC DNA]</scope>
    <source>
        <strain evidence="8 9">UB-Domo-W1</strain>
    </source>
</reference>
<proteinExistence type="predicted"/>
<evidence type="ECO:0000259" key="7">
    <source>
        <dbReference type="PROSITE" id="PS50868"/>
    </source>
</evidence>
<evidence type="ECO:0000313" key="9">
    <source>
        <dbReference type="Proteomes" id="UP000229366"/>
    </source>
</evidence>